<keyword evidence="1" id="KW-0472">Membrane</keyword>
<dbReference type="Gene3D" id="1.20.1070.10">
    <property type="entry name" value="Rhodopsin 7-helix transmembrane proteins"/>
    <property type="match status" value="1"/>
</dbReference>
<feature type="transmembrane region" description="Helical" evidence="1">
    <location>
        <begin position="105"/>
        <end position="132"/>
    </location>
</feature>
<evidence type="ECO:0000256" key="1">
    <source>
        <dbReference type="SAM" id="Phobius"/>
    </source>
</evidence>
<sequence length="239" mass="28139">MQYLFFFFCFLLLTKTLVIHFATLNDLLTHFSTSISIWCWLLLSTLRYLSIHHPFLYIRIWYLPLRMLSVVVVVGFLTNLCFVLQDKSCIAEDFFSTSVVKQTFLLIEMSWSFCIPSAIIIFADASALWCWIKLTKIEKNSRAYMGDLRRNCSSRSKTVSIRLQIWQKKYIISKRSVWRWLFLALVDVVLNAPENIFRFCTIVGIIDETNSDTLTYYMLRVFSQVNFFTLYHSCSLAPD</sequence>
<reference evidence="2 3" key="1">
    <citation type="submission" date="2018-10" db="EMBL/GenBank/DDBJ databases">
        <authorList>
            <consortium name="Pathogen Informatics"/>
        </authorList>
    </citation>
    <scope>NUCLEOTIDE SEQUENCE [LARGE SCALE GENOMIC DNA]</scope>
</reference>
<dbReference type="InterPro" id="IPR052665">
    <property type="entry name" value="Neuropeptide-GPCR"/>
</dbReference>
<evidence type="ECO:0000313" key="2">
    <source>
        <dbReference type="EMBL" id="VDD89937.1"/>
    </source>
</evidence>
<dbReference type="PANTHER" id="PTHR24224">
    <property type="entry name" value="CARDIOACCELERATORY PEPTIDE RECEPTOR-RELATED"/>
    <property type="match status" value="1"/>
</dbReference>
<organism evidence="2 3">
    <name type="scientific">Enterobius vermicularis</name>
    <name type="common">Human pinworm</name>
    <dbReference type="NCBI Taxonomy" id="51028"/>
    <lineage>
        <taxon>Eukaryota</taxon>
        <taxon>Metazoa</taxon>
        <taxon>Ecdysozoa</taxon>
        <taxon>Nematoda</taxon>
        <taxon>Chromadorea</taxon>
        <taxon>Rhabditida</taxon>
        <taxon>Spirurina</taxon>
        <taxon>Oxyuridomorpha</taxon>
        <taxon>Oxyuroidea</taxon>
        <taxon>Oxyuridae</taxon>
        <taxon>Enterobius</taxon>
    </lineage>
</organism>
<feature type="transmembrane region" description="Helical" evidence="1">
    <location>
        <begin position="61"/>
        <end position="85"/>
    </location>
</feature>
<keyword evidence="3" id="KW-1185">Reference proteome</keyword>
<proteinExistence type="predicted"/>
<dbReference type="SUPFAM" id="SSF81321">
    <property type="entry name" value="Family A G protein-coupled receptor-like"/>
    <property type="match status" value="1"/>
</dbReference>
<dbReference type="EMBL" id="UXUI01007929">
    <property type="protein sequence ID" value="VDD89937.1"/>
    <property type="molecule type" value="Genomic_DNA"/>
</dbReference>
<dbReference type="AlphaFoldDB" id="A0A3P6IN77"/>
<keyword evidence="1" id="KW-0812">Transmembrane</keyword>
<evidence type="ECO:0000313" key="3">
    <source>
        <dbReference type="Proteomes" id="UP000274131"/>
    </source>
</evidence>
<evidence type="ECO:0008006" key="4">
    <source>
        <dbReference type="Google" id="ProtNLM"/>
    </source>
</evidence>
<dbReference type="OrthoDB" id="5876565at2759"/>
<dbReference type="PANTHER" id="PTHR24224:SF37">
    <property type="entry name" value="G-PROTEIN COUPLED RECEPTORS FAMILY 1 PROFILE DOMAIN-CONTAINING PROTEIN"/>
    <property type="match status" value="1"/>
</dbReference>
<feature type="transmembrane region" description="Helical" evidence="1">
    <location>
        <begin position="28"/>
        <end position="49"/>
    </location>
</feature>
<name>A0A3P6IN77_ENTVE</name>
<accession>A0A3P6IN77</accession>
<protein>
    <recommendedName>
        <fullName evidence="4">G_PROTEIN_RECEP_F1_2 domain-containing protein</fullName>
    </recommendedName>
</protein>
<keyword evidence="1" id="KW-1133">Transmembrane helix</keyword>
<dbReference type="GO" id="GO:0016020">
    <property type="term" value="C:membrane"/>
    <property type="evidence" value="ECO:0007669"/>
    <property type="project" value="TreeGrafter"/>
</dbReference>
<gene>
    <name evidence="2" type="ORF">EVEC_LOCUS4688</name>
</gene>
<dbReference type="Proteomes" id="UP000274131">
    <property type="component" value="Unassembled WGS sequence"/>
</dbReference>